<evidence type="ECO:0000256" key="3">
    <source>
        <dbReference type="ARBA" id="ARBA00022553"/>
    </source>
</evidence>
<keyword evidence="7" id="KW-0472">Membrane</keyword>
<evidence type="ECO:0000256" key="4">
    <source>
        <dbReference type="ARBA" id="ARBA00022679"/>
    </source>
</evidence>
<feature type="transmembrane region" description="Helical" evidence="7">
    <location>
        <begin position="20"/>
        <end position="43"/>
    </location>
</feature>
<gene>
    <name evidence="9" type="ORF">P378_04500</name>
</gene>
<comment type="catalytic activity">
    <reaction evidence="1">
        <text>ATP + protein L-histidine = ADP + protein N-phospho-L-histidine.</text>
        <dbReference type="EC" id="2.7.13.3"/>
    </reaction>
</comment>
<dbReference type="Gene3D" id="6.10.340.10">
    <property type="match status" value="1"/>
</dbReference>
<name>A0A2C6MHG2_9FIRM</name>
<keyword evidence="4" id="KW-0808">Transferase</keyword>
<evidence type="ECO:0000256" key="6">
    <source>
        <dbReference type="ARBA" id="ARBA00023012"/>
    </source>
</evidence>
<dbReference type="GO" id="GO:0004673">
    <property type="term" value="F:protein histidine kinase activity"/>
    <property type="evidence" value="ECO:0007669"/>
    <property type="project" value="UniProtKB-EC"/>
</dbReference>
<dbReference type="EMBL" id="AWQQ01000027">
    <property type="protein sequence ID" value="PHJ39212.1"/>
    <property type="molecule type" value="Genomic_DNA"/>
</dbReference>
<dbReference type="Pfam" id="PF00672">
    <property type="entry name" value="HAMP"/>
    <property type="match status" value="1"/>
</dbReference>
<evidence type="ECO:0000256" key="5">
    <source>
        <dbReference type="ARBA" id="ARBA00022777"/>
    </source>
</evidence>
<sequence length="358" mass="40276">MFKHTTSRKSKRIGKFSLGFKLSLGITLLIMFLMICVGINSYARNRAIMMEEAQSRGWLTARTVSAFAADYLRGNNTVLLSNIMDHLERDPFVKRVAVMDLTGKIVMSSDQSLLNQKLDRSEIKEAMVQNKDTLKYMSDIKGRPLAMEFISPVAPRGESPVGYFWMETDLRYISAHLIDTAYNQLYTSLLAILAGLIVSRLIILRVVQRPVKELVKATDRVSTGDFSGEVQVLNQDELGRLATAFNTMTGHLGVLFQSIRSSVDDINHTAQVIINRSEQSDIAAKKFVKSLNSPQASPAELQKIPQPDHPCVVGSDKLAETTMSQQECLREIRNASKKLMRYIDRLNNISLQFKINEK</sequence>
<dbReference type="GO" id="GO:0000160">
    <property type="term" value="P:phosphorelay signal transduction system"/>
    <property type="evidence" value="ECO:0007669"/>
    <property type="project" value="UniProtKB-KW"/>
</dbReference>
<keyword evidence="7" id="KW-1133">Transmembrane helix</keyword>
<evidence type="ECO:0000313" key="10">
    <source>
        <dbReference type="Proteomes" id="UP000222564"/>
    </source>
</evidence>
<accession>A0A2C6MHG2</accession>
<evidence type="ECO:0000256" key="7">
    <source>
        <dbReference type="SAM" id="Phobius"/>
    </source>
</evidence>
<keyword evidence="6" id="KW-0902">Two-component regulatory system</keyword>
<dbReference type="InterPro" id="IPR003660">
    <property type="entry name" value="HAMP_dom"/>
</dbReference>
<dbReference type="SUPFAM" id="SSF103190">
    <property type="entry name" value="Sensory domain-like"/>
    <property type="match status" value="1"/>
</dbReference>
<dbReference type="SMART" id="SM00304">
    <property type="entry name" value="HAMP"/>
    <property type="match status" value="1"/>
</dbReference>
<dbReference type="AlphaFoldDB" id="A0A2C6MHG2"/>
<evidence type="ECO:0000256" key="1">
    <source>
        <dbReference type="ARBA" id="ARBA00000085"/>
    </source>
</evidence>
<keyword evidence="3" id="KW-0597">Phosphoprotein</keyword>
<dbReference type="RefSeq" id="WP_099082346.1">
    <property type="nucleotide sequence ID" value="NZ_AWQQ01000027.1"/>
</dbReference>
<organism evidence="9 10">
    <name type="scientific">Desulforamulus profundi</name>
    <dbReference type="NCBI Taxonomy" id="1383067"/>
    <lineage>
        <taxon>Bacteria</taxon>
        <taxon>Bacillati</taxon>
        <taxon>Bacillota</taxon>
        <taxon>Clostridia</taxon>
        <taxon>Eubacteriales</taxon>
        <taxon>Peptococcaceae</taxon>
        <taxon>Desulforamulus</taxon>
    </lineage>
</organism>
<dbReference type="Proteomes" id="UP000222564">
    <property type="component" value="Unassembled WGS sequence"/>
</dbReference>
<dbReference type="PROSITE" id="PS50885">
    <property type="entry name" value="HAMP"/>
    <property type="match status" value="1"/>
</dbReference>
<dbReference type="SUPFAM" id="SSF158472">
    <property type="entry name" value="HAMP domain-like"/>
    <property type="match status" value="1"/>
</dbReference>
<keyword evidence="5" id="KW-0418">Kinase</keyword>
<keyword evidence="10" id="KW-1185">Reference proteome</keyword>
<protein>
    <recommendedName>
        <fullName evidence="2">histidine kinase</fullName>
        <ecNumber evidence="2">2.7.13.3</ecNumber>
    </recommendedName>
</protein>
<dbReference type="OrthoDB" id="1785403at2"/>
<dbReference type="PANTHER" id="PTHR45436">
    <property type="entry name" value="SENSOR HISTIDINE KINASE YKOH"/>
    <property type="match status" value="1"/>
</dbReference>
<dbReference type="PANTHER" id="PTHR45436:SF5">
    <property type="entry name" value="SENSOR HISTIDINE KINASE TRCS"/>
    <property type="match status" value="1"/>
</dbReference>
<dbReference type="GO" id="GO:0016020">
    <property type="term" value="C:membrane"/>
    <property type="evidence" value="ECO:0007669"/>
    <property type="project" value="InterPro"/>
</dbReference>
<reference evidence="9 10" key="1">
    <citation type="submission" date="2013-09" db="EMBL/GenBank/DDBJ databases">
        <title>Biodegradation of hydrocarbons in the deep terrestrial subsurface : characterization of a microbial consortium composed of two Desulfotomaculum species originating from a deep geological formation.</title>
        <authorList>
            <person name="Aullo T."/>
            <person name="Berlendis S."/>
            <person name="Lascourreges J.-F."/>
            <person name="Dessort D."/>
            <person name="Saint-Laurent S."/>
            <person name="Schraauwers B."/>
            <person name="Mas J."/>
            <person name="Magot M."/>
            <person name="Ranchou-Peyruse A."/>
        </authorList>
    </citation>
    <scope>NUCLEOTIDE SEQUENCE [LARGE SCALE GENOMIC DNA]</scope>
    <source>
        <strain evidence="9 10">Bs107</strain>
    </source>
</reference>
<dbReference type="InterPro" id="IPR029151">
    <property type="entry name" value="Sensor-like_sf"/>
</dbReference>
<dbReference type="CDD" id="cd06225">
    <property type="entry name" value="HAMP"/>
    <property type="match status" value="1"/>
</dbReference>
<dbReference type="EC" id="2.7.13.3" evidence="2"/>
<feature type="domain" description="HAMP" evidence="8">
    <location>
        <begin position="205"/>
        <end position="257"/>
    </location>
</feature>
<dbReference type="InterPro" id="IPR050428">
    <property type="entry name" value="TCS_sensor_his_kinase"/>
</dbReference>
<keyword evidence="7" id="KW-0812">Transmembrane</keyword>
<proteinExistence type="predicted"/>
<evidence type="ECO:0000256" key="2">
    <source>
        <dbReference type="ARBA" id="ARBA00012438"/>
    </source>
</evidence>
<comment type="caution">
    <text evidence="9">The sequence shown here is derived from an EMBL/GenBank/DDBJ whole genome shotgun (WGS) entry which is preliminary data.</text>
</comment>
<evidence type="ECO:0000259" key="8">
    <source>
        <dbReference type="PROSITE" id="PS50885"/>
    </source>
</evidence>
<evidence type="ECO:0000313" key="9">
    <source>
        <dbReference type="EMBL" id="PHJ39212.1"/>
    </source>
</evidence>